<dbReference type="Proteomes" id="UP000724874">
    <property type="component" value="Unassembled WGS sequence"/>
</dbReference>
<keyword evidence="3" id="KW-1185">Reference proteome</keyword>
<dbReference type="OrthoDB" id="3217549at2759"/>
<comment type="caution">
    <text evidence="2">The sequence shown here is derived from an EMBL/GenBank/DDBJ whole genome shotgun (WGS) entry which is preliminary data.</text>
</comment>
<evidence type="ECO:0000259" key="1">
    <source>
        <dbReference type="Pfam" id="PF12937"/>
    </source>
</evidence>
<dbReference type="InterPro" id="IPR032675">
    <property type="entry name" value="LRR_dom_sf"/>
</dbReference>
<dbReference type="Gene3D" id="1.20.1280.50">
    <property type="match status" value="1"/>
</dbReference>
<dbReference type="Gene3D" id="3.80.10.10">
    <property type="entry name" value="Ribonuclease Inhibitor"/>
    <property type="match status" value="1"/>
</dbReference>
<accession>A0A9P5NEN1</accession>
<reference evidence="2" key="1">
    <citation type="submission" date="2020-11" db="EMBL/GenBank/DDBJ databases">
        <authorList>
            <consortium name="DOE Joint Genome Institute"/>
            <person name="Ahrendt S."/>
            <person name="Riley R."/>
            <person name="Andreopoulos W."/>
            <person name="LaButti K."/>
            <person name="Pangilinan J."/>
            <person name="Ruiz-duenas F.J."/>
            <person name="Barrasa J.M."/>
            <person name="Sanchez-Garcia M."/>
            <person name="Camarero S."/>
            <person name="Miyauchi S."/>
            <person name="Serrano A."/>
            <person name="Linde D."/>
            <person name="Babiker R."/>
            <person name="Drula E."/>
            <person name="Ayuso-Fernandez I."/>
            <person name="Pacheco R."/>
            <person name="Padilla G."/>
            <person name="Ferreira P."/>
            <person name="Barriuso J."/>
            <person name="Kellner H."/>
            <person name="Castanera R."/>
            <person name="Alfaro M."/>
            <person name="Ramirez L."/>
            <person name="Pisabarro A.G."/>
            <person name="Kuo A."/>
            <person name="Tritt A."/>
            <person name="Lipzen A."/>
            <person name="He G."/>
            <person name="Yan M."/>
            <person name="Ng V."/>
            <person name="Cullen D."/>
            <person name="Martin F."/>
            <person name="Rosso M.-N."/>
            <person name="Henrissat B."/>
            <person name="Hibbett D."/>
            <person name="Martinez A.T."/>
            <person name="Grigoriev I.V."/>
        </authorList>
    </citation>
    <scope>NUCLEOTIDE SEQUENCE</scope>
    <source>
        <strain evidence="2">AH 44721</strain>
    </source>
</reference>
<evidence type="ECO:0000313" key="2">
    <source>
        <dbReference type="EMBL" id="KAF8885892.1"/>
    </source>
</evidence>
<sequence>MSYPFMLPELVTIDPVTGRVHTRFTRRLFPPRNIINTVPREILAEIFLGLLEDDDVDLHHSIRPLVSRACHSDPLILGRVCSYWRNVALDTPQLWSRICILKPQRSQVRLTHLWLERAHVCPLDISIWESDEEECDRSALQDIMTLFFARREYWRKFSFTLQVQALKLLAPIMQYSPSINLLQSATLRVFGEKDANESESDNILDNIWKAIHSCKSLRFVDWRSAYNAKYPEHCPWNKLTGLTLSSTLSFDRILDVLSLSPQLKFLRARSLTSRFSEHCNTPSNLPPITHTCLETLYITSAQETGPLFRRISLPALRVLKICHKFYDDVKRNMINFHEFFLRSNSFHEFFLRSDPRELTTFELDDLSLNEVDLCKYLKCPGLQNLLHFTVHCNNITDRVIQQLAKIGKDGSRQSLPSLRVLQIGCDSLQTTDGVLSHMVASRISPINKAERLKKVNLWTMNIGPIDKLAFSDMFSYRRGLEGSITADVYG</sequence>
<dbReference type="AlphaFoldDB" id="A0A9P5NEN1"/>
<gene>
    <name evidence="2" type="ORF">CPB84DRAFT_1850265</name>
</gene>
<dbReference type="InterPro" id="IPR001810">
    <property type="entry name" value="F-box_dom"/>
</dbReference>
<evidence type="ECO:0000313" key="3">
    <source>
        <dbReference type="Proteomes" id="UP000724874"/>
    </source>
</evidence>
<name>A0A9P5NEN1_GYMJU</name>
<dbReference type="Pfam" id="PF12937">
    <property type="entry name" value="F-box-like"/>
    <property type="match status" value="1"/>
</dbReference>
<organism evidence="2 3">
    <name type="scientific">Gymnopilus junonius</name>
    <name type="common">Spectacular rustgill mushroom</name>
    <name type="synonym">Gymnopilus spectabilis subsp. junonius</name>
    <dbReference type="NCBI Taxonomy" id="109634"/>
    <lineage>
        <taxon>Eukaryota</taxon>
        <taxon>Fungi</taxon>
        <taxon>Dikarya</taxon>
        <taxon>Basidiomycota</taxon>
        <taxon>Agaricomycotina</taxon>
        <taxon>Agaricomycetes</taxon>
        <taxon>Agaricomycetidae</taxon>
        <taxon>Agaricales</taxon>
        <taxon>Agaricineae</taxon>
        <taxon>Hymenogastraceae</taxon>
        <taxon>Gymnopilus</taxon>
    </lineage>
</organism>
<proteinExistence type="predicted"/>
<protein>
    <recommendedName>
        <fullName evidence="1">F-box domain-containing protein</fullName>
    </recommendedName>
</protein>
<dbReference type="EMBL" id="JADNYJ010000099">
    <property type="protein sequence ID" value="KAF8885892.1"/>
    <property type="molecule type" value="Genomic_DNA"/>
</dbReference>
<dbReference type="SUPFAM" id="SSF52047">
    <property type="entry name" value="RNI-like"/>
    <property type="match status" value="1"/>
</dbReference>
<feature type="domain" description="F-box" evidence="1">
    <location>
        <begin position="36"/>
        <end position="100"/>
    </location>
</feature>